<evidence type="ECO:0000313" key="3">
    <source>
        <dbReference type="RefSeq" id="XP_030521141.1"/>
    </source>
</evidence>
<feature type="region of interest" description="Disordered" evidence="1">
    <location>
        <begin position="1"/>
        <end position="22"/>
    </location>
</feature>
<evidence type="ECO:0000256" key="1">
    <source>
        <dbReference type="SAM" id="MobiDB-lite"/>
    </source>
</evidence>
<proteinExistence type="predicted"/>
<reference evidence="3" key="1">
    <citation type="submission" date="2025-08" db="UniProtKB">
        <authorList>
            <consortium name="RefSeq"/>
        </authorList>
    </citation>
    <scope>IDENTIFICATION</scope>
    <source>
        <tissue evidence="3">Leaf</tissue>
    </source>
</reference>
<dbReference type="RefSeq" id="XP_030521141.1">
    <property type="nucleotide sequence ID" value="XM_030665281.2"/>
</dbReference>
<evidence type="ECO:0000313" key="2">
    <source>
        <dbReference type="Proteomes" id="UP000827889"/>
    </source>
</evidence>
<dbReference type="AlphaFoldDB" id="A0A8B8NF97"/>
<name>A0A8B8NF97_9MYRT</name>
<gene>
    <name evidence="3" type="primary">LOC115734472</name>
</gene>
<accession>A0A8B8NF97</accession>
<keyword evidence="2" id="KW-1185">Reference proteome</keyword>
<dbReference type="Proteomes" id="UP000827889">
    <property type="component" value="Chromosome 6"/>
</dbReference>
<dbReference type="GeneID" id="115734472"/>
<protein>
    <submittedName>
        <fullName evidence="3">Uncharacterized protein LOC115734472 isoform X2</fullName>
    </submittedName>
</protein>
<organism evidence="2 3">
    <name type="scientific">Rhodamnia argentea</name>
    <dbReference type="NCBI Taxonomy" id="178133"/>
    <lineage>
        <taxon>Eukaryota</taxon>
        <taxon>Viridiplantae</taxon>
        <taxon>Streptophyta</taxon>
        <taxon>Embryophyta</taxon>
        <taxon>Tracheophyta</taxon>
        <taxon>Spermatophyta</taxon>
        <taxon>Magnoliopsida</taxon>
        <taxon>eudicotyledons</taxon>
        <taxon>Gunneridae</taxon>
        <taxon>Pentapetalae</taxon>
        <taxon>rosids</taxon>
        <taxon>malvids</taxon>
        <taxon>Myrtales</taxon>
        <taxon>Myrtaceae</taxon>
        <taxon>Myrtoideae</taxon>
        <taxon>Myrteae</taxon>
        <taxon>Australasian group</taxon>
        <taxon>Rhodamnia</taxon>
    </lineage>
</organism>
<sequence length="106" mass="11334">MGSGQACPDYRHPRSTRSPIMSQAANRTVKSLSAAFSSPGFMLLDQGFSSLPHWEDPSIDDEPFGGFNGELLSAPKVTQVAVTTVALLDVSGRFCKSLLMIAYGPL</sequence>